<accession>A0ABV9I2R2</accession>
<name>A0ABV9I2R2_9FLAO</name>
<reference evidence="3" key="1">
    <citation type="journal article" date="2019" name="Int. J. Syst. Evol. Microbiol.">
        <title>The Global Catalogue of Microorganisms (GCM) 10K type strain sequencing project: providing services to taxonomists for standard genome sequencing and annotation.</title>
        <authorList>
            <consortium name="The Broad Institute Genomics Platform"/>
            <consortium name="The Broad Institute Genome Sequencing Center for Infectious Disease"/>
            <person name="Wu L."/>
            <person name="Ma J."/>
        </authorList>
    </citation>
    <scope>NUCLEOTIDE SEQUENCE [LARGE SCALE GENOMIC DNA]</scope>
    <source>
        <strain evidence="3">YJ-61-S</strain>
    </source>
</reference>
<sequence length="171" mass="19798">MKKMIILIVTIIALGVLINFLFENYKTNEEIKADNSLFVFSDDNFRFLMNVNNDNDFDLGNKILREMKEEKEKIIQSFLTNSKEKIVFNPSNIDTLKLIIDNNNYKYSSTLDKGIIDKSYNDLLARKIFNYINERMITKIDIYTVTPTEAGNIPLPPGILSNIEVDSDDNR</sequence>
<gene>
    <name evidence="2" type="ORF">ACFO3O_21385</name>
</gene>
<keyword evidence="1" id="KW-1133">Transmembrane helix</keyword>
<keyword evidence="1" id="KW-0472">Membrane</keyword>
<evidence type="ECO:0000313" key="2">
    <source>
        <dbReference type="EMBL" id="MFC4636473.1"/>
    </source>
</evidence>
<protein>
    <recommendedName>
        <fullName evidence="4">GerMN domain-containing protein</fullName>
    </recommendedName>
</protein>
<evidence type="ECO:0000313" key="3">
    <source>
        <dbReference type="Proteomes" id="UP001596043"/>
    </source>
</evidence>
<keyword evidence="1" id="KW-0812">Transmembrane</keyword>
<dbReference type="EMBL" id="JBHSFV010000020">
    <property type="protein sequence ID" value="MFC4636473.1"/>
    <property type="molecule type" value="Genomic_DNA"/>
</dbReference>
<proteinExistence type="predicted"/>
<keyword evidence="3" id="KW-1185">Reference proteome</keyword>
<comment type="caution">
    <text evidence="2">The sequence shown here is derived from an EMBL/GenBank/DDBJ whole genome shotgun (WGS) entry which is preliminary data.</text>
</comment>
<dbReference type="RefSeq" id="WP_379982702.1">
    <property type="nucleotide sequence ID" value="NZ_JBHSFV010000020.1"/>
</dbReference>
<evidence type="ECO:0000256" key="1">
    <source>
        <dbReference type="SAM" id="Phobius"/>
    </source>
</evidence>
<organism evidence="2 3">
    <name type="scientific">Dokdonia ponticola</name>
    <dbReference type="NCBI Taxonomy" id="2041041"/>
    <lineage>
        <taxon>Bacteria</taxon>
        <taxon>Pseudomonadati</taxon>
        <taxon>Bacteroidota</taxon>
        <taxon>Flavobacteriia</taxon>
        <taxon>Flavobacteriales</taxon>
        <taxon>Flavobacteriaceae</taxon>
        <taxon>Dokdonia</taxon>
    </lineage>
</organism>
<feature type="transmembrane region" description="Helical" evidence="1">
    <location>
        <begin position="5"/>
        <end position="22"/>
    </location>
</feature>
<dbReference type="Proteomes" id="UP001596043">
    <property type="component" value="Unassembled WGS sequence"/>
</dbReference>
<evidence type="ECO:0008006" key="4">
    <source>
        <dbReference type="Google" id="ProtNLM"/>
    </source>
</evidence>